<dbReference type="GO" id="GO:0005391">
    <property type="term" value="F:P-type sodium:potassium-exchanging transporter activity"/>
    <property type="evidence" value="ECO:0000318"/>
    <property type="project" value="GO_Central"/>
</dbReference>
<feature type="transmembrane region" description="Helical" evidence="11">
    <location>
        <begin position="50"/>
        <end position="69"/>
    </location>
</feature>
<sequence>MDNTTVPLPMDDRFTTTDIVIGYVACLVSCIGFGTMFVPLRNADCRDGFFVQWVQCAVVFIVGFFINIARGFPAFNYIAAIGGVLYATGNVFSVPIIEGIGVGLGMLIWGTIQVLVGWGVARFGIFDLLAPSPTLHNVLNYIGMAVTVICGILFVFVRHHEEEKVEDIQKEDSEITVEMEEINSKKMEEKSTPTLQSVKNVAIKKIPYLIMACSLGVLHGLMMSPVDIAKQNTEDKSDKYYMFDFVFSYFSTVFAFSTLYFILYCILPAIIGALIDVFIYRSIQGRKNIAYFAFVIGLGILGVVFLPSMHPRPISDRLTVKEEAFPDDFIMVPGAFTNSFSLDAGRAAEKEAARPMDQIQGLDPCKITDEERDLLQRFKRRQDAFKTALCDTFRRNGSCSYGEACRFAHNQEELRVPTQPRGRMHPKYKTVLCENFERDGECKYGSRCMYIHRRREDKLADLLQYRPEAVPSFHGQPSAGLQSMDHRPPRHDKERRSYRPSSRGFAPPLLGMHNQTLNFADFAFQHSFNGDLSLPHFIQDNSLLIHNSSSHEKLANITRTAPSPTNPYELDGRRSRESVSEVFEWLKRRISSHGQRERVIHSQLRHHGILPIEIESSFTEHARDGRELSDLFPLSRVCVQDPRKSGGLMESGSSGSTRYLSQYLQSFRLLLLITAVICVIIFFLDVSHRLLELAIALFIVVVLIVMSSINYYQDNWTRKFSNAFQSMVAPSCSVVRNGKSQTMSAESLVVGDIVNLRCGMRVPADIRLLATDALRIETSWITGDMQPLPFVATPTSSEIPAMQAQNIAFAGSSVSSGSGIGIVIRTGCNTVLGRLSSLSSSEKGRRSRLIEDKIHFVRFIVILSLAIGISTFLIGIAISRLTNVVHILINGLFIVIVANIPQGLPVMLTTQLLIVSRRLARRGVFLKRPDTADTLGRTTVLLVEKTGVLTENSATLTDIWMDGEKKTRNPHNFHPESFIGRLPVDSYDEPMDRILMTMILCNRARVESSNPVERFRQTSMNGRNGRANGKIDYETNISLESLNLISGPPLDSALMKFADELCDIADLRKQYEIVFEIPFNKQRRWHLVIARAWHYVNEHPDTIIRYKLFVKGAPEELITKCFNIATKNGDRTMGERDLEKFKSDYLFFGNRGRSCIGFATVEFEEKAGKMFDINNADYPEDGLTFLGMAAIVDSPREEIGRAVERAKSAKIKLHVVTGDHPSTAAAVAKEAKLIDENCTSALVLVGSMVDELTSHEWDVMLKRDHIVFARISPTQKRLVVEELMRRGEIVAVTGDGVLDAPSLKEAHIGVAIDAVGSAFAKEAADIVVNDGNLENILYGVEQGRLLFSNLRKAIAFTLTHLMAEILPVLLHFILGFPLGLTSIQVFATDLLCEIFPSISMIFEGPERDVMKKPPRKSSSRLVSRSLLIYSYLLAGSIIAVGCFAAYLAVYIHNGIYPSTLLYSTQYWTESSPSLNLTSGEVIHGLEQSLIRREACGAWQITLAGSQALHIWQCRTRRVSVFSHTVNNPWILIGSTISLALTVFFVYVPGVNTVMGTAAPPHFVWSFPLFVGLLLLFFNETRKLLIRRYAKNKIVRILKW</sequence>
<dbReference type="Pfam" id="PF07857">
    <property type="entry name" value="TMEM144"/>
    <property type="match status" value="1"/>
</dbReference>
<dbReference type="PRINTS" id="PR00119">
    <property type="entry name" value="CATATPASE"/>
</dbReference>
<evidence type="ECO:0000256" key="7">
    <source>
        <dbReference type="ARBA" id="ARBA00022833"/>
    </source>
</evidence>
<dbReference type="Gene3D" id="4.10.1000.10">
    <property type="entry name" value="Zinc finger, CCCH-type"/>
    <property type="match status" value="2"/>
</dbReference>
<dbReference type="SUPFAM" id="SSF81665">
    <property type="entry name" value="Calcium ATPase, transmembrane domain M"/>
    <property type="match status" value="1"/>
</dbReference>
<dbReference type="InterPro" id="IPR059000">
    <property type="entry name" value="ATPase_P-type_domA"/>
</dbReference>
<dbReference type="InterPro" id="IPR001757">
    <property type="entry name" value="P_typ_ATPase"/>
</dbReference>
<dbReference type="InterPro" id="IPR036412">
    <property type="entry name" value="HAD-like_sf"/>
</dbReference>
<keyword evidence="8 11" id="KW-1133">Transmembrane helix</keyword>
<feature type="transmembrane region" description="Helical" evidence="11">
    <location>
        <begin position="667"/>
        <end position="684"/>
    </location>
</feature>
<dbReference type="GO" id="GO:0036376">
    <property type="term" value="P:sodium ion export across plasma membrane"/>
    <property type="evidence" value="ECO:0000318"/>
    <property type="project" value="GO_Central"/>
</dbReference>
<dbReference type="NCBIfam" id="TIGR01494">
    <property type="entry name" value="ATPase_P-type"/>
    <property type="match status" value="1"/>
</dbReference>
<dbReference type="PROSITE" id="PS50103">
    <property type="entry name" value="ZF_C3H1"/>
    <property type="match status" value="2"/>
</dbReference>
<dbReference type="Proteomes" id="UP000005239">
    <property type="component" value="Unassembled WGS sequence"/>
</dbReference>
<dbReference type="GO" id="GO:0043186">
    <property type="term" value="C:P granule"/>
    <property type="evidence" value="ECO:0007669"/>
    <property type="project" value="UniProtKB-ARBA"/>
</dbReference>
<evidence type="ECO:0000256" key="10">
    <source>
        <dbReference type="SAM" id="MobiDB-lite"/>
    </source>
</evidence>
<dbReference type="Gene3D" id="2.70.150.10">
    <property type="entry name" value="Calcium-transporting ATPase, cytoplasmic transduction domain A"/>
    <property type="match status" value="1"/>
</dbReference>
<accession>A0A8R1U8Q5</accession>
<dbReference type="InterPro" id="IPR006068">
    <property type="entry name" value="ATPase_P-typ_cation-transptr_C"/>
</dbReference>
<evidence type="ECO:0000256" key="5">
    <source>
        <dbReference type="ARBA" id="ARBA00022737"/>
    </source>
</evidence>
<dbReference type="GO" id="GO:0008270">
    <property type="term" value="F:zinc ion binding"/>
    <property type="evidence" value="ECO:0007669"/>
    <property type="project" value="UniProtKB-KW"/>
</dbReference>
<feature type="transmembrane region" description="Helical" evidence="11">
    <location>
        <begin position="884"/>
        <end position="908"/>
    </location>
</feature>
<keyword evidence="5" id="KW-0677">Repeat</keyword>
<dbReference type="GO" id="GO:0005886">
    <property type="term" value="C:plasma membrane"/>
    <property type="evidence" value="ECO:0000318"/>
    <property type="project" value="GO_Central"/>
</dbReference>
<dbReference type="EnsemblMetazoa" id="PPA09161.1">
    <property type="protein sequence ID" value="PPA09161.1"/>
    <property type="gene ID" value="WBGene00098715"/>
</dbReference>
<dbReference type="InterPro" id="IPR023214">
    <property type="entry name" value="HAD_sf"/>
</dbReference>
<feature type="transmembrane region" description="Helical" evidence="11">
    <location>
        <begin position="75"/>
        <end position="97"/>
    </location>
</feature>
<dbReference type="GO" id="GO:0030007">
    <property type="term" value="P:intracellular potassium ion homeostasis"/>
    <property type="evidence" value="ECO:0000318"/>
    <property type="project" value="GO_Central"/>
</dbReference>
<dbReference type="FunFam" id="1.20.1110.10:FF:000095">
    <property type="entry name" value="Sodium/potassium-transporting ATPase subunit alpha-1"/>
    <property type="match status" value="1"/>
</dbReference>
<dbReference type="PANTHER" id="PTHR43294">
    <property type="entry name" value="SODIUM/POTASSIUM-TRANSPORTING ATPASE SUBUNIT ALPHA"/>
    <property type="match status" value="1"/>
</dbReference>
<dbReference type="GO" id="GO:0005524">
    <property type="term" value="F:ATP binding"/>
    <property type="evidence" value="ECO:0007669"/>
    <property type="project" value="InterPro"/>
</dbReference>
<feature type="compositionally biased region" description="Basic and acidic residues" evidence="10">
    <location>
        <begin position="484"/>
        <end position="497"/>
    </location>
</feature>
<feature type="region of interest" description="Disordered" evidence="10">
    <location>
        <begin position="471"/>
        <end position="506"/>
    </location>
</feature>
<dbReference type="PRINTS" id="PR00121">
    <property type="entry name" value="NAKATPASE"/>
</dbReference>
<evidence type="ECO:0000256" key="4">
    <source>
        <dbReference type="ARBA" id="ARBA00022723"/>
    </source>
</evidence>
<evidence type="ECO:0000256" key="9">
    <source>
        <dbReference type="ARBA" id="ARBA00023136"/>
    </source>
</evidence>
<keyword evidence="7" id="KW-0862">Zinc</keyword>
<dbReference type="InterPro" id="IPR008250">
    <property type="entry name" value="ATPase_P-typ_transduc_dom_A_sf"/>
</dbReference>
<evidence type="ECO:0000256" key="1">
    <source>
        <dbReference type="ARBA" id="ARBA00004651"/>
    </source>
</evidence>
<dbReference type="SUPFAM" id="SSF90229">
    <property type="entry name" value="CCCH zinc finger"/>
    <property type="match status" value="2"/>
</dbReference>
<evidence type="ECO:0000256" key="3">
    <source>
        <dbReference type="ARBA" id="ARBA00022692"/>
    </source>
</evidence>
<gene>
    <name evidence="12" type="primary">WBGene00098715</name>
</gene>
<evidence type="ECO:0000256" key="6">
    <source>
        <dbReference type="ARBA" id="ARBA00022771"/>
    </source>
</evidence>
<dbReference type="InterPro" id="IPR050510">
    <property type="entry name" value="Cation_transp_ATPase_P-type"/>
</dbReference>
<dbReference type="Pfam" id="PF13246">
    <property type="entry name" value="Cation_ATPase"/>
    <property type="match status" value="1"/>
</dbReference>
<evidence type="ECO:0000256" key="11">
    <source>
        <dbReference type="SAM" id="Phobius"/>
    </source>
</evidence>
<proteinExistence type="predicted"/>
<dbReference type="Gene3D" id="3.40.50.1000">
    <property type="entry name" value="HAD superfamily/HAD-like"/>
    <property type="match status" value="1"/>
</dbReference>
<dbReference type="Pfam" id="PF00122">
    <property type="entry name" value="E1-E2_ATPase"/>
    <property type="match status" value="1"/>
</dbReference>
<feature type="transmembrane region" description="Helical" evidence="11">
    <location>
        <begin position="289"/>
        <end position="309"/>
    </location>
</feature>
<dbReference type="InterPro" id="IPR012435">
    <property type="entry name" value="TMEM144"/>
</dbReference>
<dbReference type="Gene3D" id="1.20.1110.10">
    <property type="entry name" value="Calcium-transporting ATPase, transmembrane domain"/>
    <property type="match status" value="1"/>
</dbReference>
<dbReference type="FunFam" id="4.10.1000.10:FF:000001">
    <property type="entry name" value="zinc finger CCCH domain-containing protein 15-like"/>
    <property type="match status" value="1"/>
</dbReference>
<dbReference type="InterPro" id="IPR023298">
    <property type="entry name" value="ATPase_P-typ_TM_dom_sf"/>
</dbReference>
<keyword evidence="4" id="KW-0479">Metal-binding</keyword>
<dbReference type="Pfam" id="PF00642">
    <property type="entry name" value="zf-CCCH"/>
    <property type="match status" value="2"/>
</dbReference>
<feature type="transmembrane region" description="Helical" evidence="11">
    <location>
        <begin position="138"/>
        <end position="157"/>
    </location>
</feature>
<accession>A0A2A6B9I9</accession>
<evidence type="ECO:0000313" key="13">
    <source>
        <dbReference type="Proteomes" id="UP000005239"/>
    </source>
</evidence>
<dbReference type="GO" id="GO:0016887">
    <property type="term" value="F:ATP hydrolysis activity"/>
    <property type="evidence" value="ECO:0007669"/>
    <property type="project" value="InterPro"/>
</dbReference>
<dbReference type="InterPro" id="IPR000571">
    <property type="entry name" value="Znf_CCCH"/>
</dbReference>
<dbReference type="GO" id="GO:0006883">
    <property type="term" value="P:intracellular sodium ion homeostasis"/>
    <property type="evidence" value="ECO:0000318"/>
    <property type="project" value="GO_Central"/>
</dbReference>
<dbReference type="GO" id="GO:0010468">
    <property type="term" value="P:regulation of gene expression"/>
    <property type="evidence" value="ECO:0007669"/>
    <property type="project" value="UniProtKB-ARBA"/>
</dbReference>
<feature type="transmembrane region" description="Helical" evidence="11">
    <location>
        <begin position="856"/>
        <end position="878"/>
    </location>
</feature>
<feature type="transmembrane region" description="Helical" evidence="11">
    <location>
        <begin position="1428"/>
        <end position="1451"/>
    </location>
</feature>
<organism evidence="12 13">
    <name type="scientific">Pristionchus pacificus</name>
    <name type="common">Parasitic nematode worm</name>
    <dbReference type="NCBI Taxonomy" id="54126"/>
    <lineage>
        <taxon>Eukaryota</taxon>
        <taxon>Metazoa</taxon>
        <taxon>Ecdysozoa</taxon>
        <taxon>Nematoda</taxon>
        <taxon>Chromadorea</taxon>
        <taxon>Rhabditida</taxon>
        <taxon>Rhabditina</taxon>
        <taxon>Diplogasteromorpha</taxon>
        <taxon>Diplogasteroidea</taxon>
        <taxon>Neodiplogasteridae</taxon>
        <taxon>Pristionchus</taxon>
    </lineage>
</organism>
<dbReference type="GO" id="GO:0080090">
    <property type="term" value="P:regulation of primary metabolic process"/>
    <property type="evidence" value="ECO:0007669"/>
    <property type="project" value="UniProtKB-ARBA"/>
</dbReference>
<keyword evidence="13" id="KW-1185">Reference proteome</keyword>
<dbReference type="GO" id="GO:0030154">
    <property type="term" value="P:cell differentiation"/>
    <property type="evidence" value="ECO:0007669"/>
    <property type="project" value="UniProtKB-ARBA"/>
</dbReference>
<dbReference type="InterPro" id="IPR036855">
    <property type="entry name" value="Znf_CCCH_sf"/>
</dbReference>
<comment type="subcellular location">
    <subcellularLocation>
        <location evidence="1">Cell membrane</location>
        <topology evidence="1">Multi-pass membrane protein</topology>
    </subcellularLocation>
</comment>
<dbReference type="SMART" id="SM00356">
    <property type="entry name" value="ZnF_C3H1"/>
    <property type="match status" value="2"/>
</dbReference>
<dbReference type="FunFam" id="4.10.1000.10:FF:000018">
    <property type="entry name" value="Zinc finger protein"/>
    <property type="match status" value="1"/>
</dbReference>
<feature type="transmembrane region" description="Helical" evidence="11">
    <location>
        <begin position="246"/>
        <end position="277"/>
    </location>
</feature>
<evidence type="ECO:0000256" key="2">
    <source>
        <dbReference type="ARBA" id="ARBA00022475"/>
    </source>
</evidence>
<dbReference type="Gene3D" id="3.40.1110.10">
    <property type="entry name" value="Calcium-transporting ATPase, cytoplasmic domain N"/>
    <property type="match status" value="1"/>
</dbReference>
<dbReference type="Pfam" id="PF00689">
    <property type="entry name" value="Cation_ATPase_C"/>
    <property type="match status" value="1"/>
</dbReference>
<dbReference type="SUPFAM" id="SSF81660">
    <property type="entry name" value="Metal cation-transporting ATPase, ATP-binding domain N"/>
    <property type="match status" value="1"/>
</dbReference>
<protein>
    <submittedName>
        <fullName evidence="12">Hydrolase</fullName>
    </submittedName>
</protein>
<feature type="transmembrane region" description="Helical" evidence="11">
    <location>
        <begin position="690"/>
        <end position="712"/>
    </location>
</feature>
<dbReference type="InterPro" id="IPR023299">
    <property type="entry name" value="ATPase_P-typ_cyto_dom_N"/>
</dbReference>
<dbReference type="GO" id="GO:1990573">
    <property type="term" value="P:potassium ion import across plasma membrane"/>
    <property type="evidence" value="ECO:0000318"/>
    <property type="project" value="GO_Central"/>
</dbReference>
<dbReference type="PANTHER" id="PTHR43294:SF21">
    <property type="entry name" value="CATION TRANSPORTING ATPASE"/>
    <property type="match status" value="1"/>
</dbReference>
<name>A0A2A6B9I9_PRIPA</name>
<keyword evidence="2" id="KW-1003">Cell membrane</keyword>
<dbReference type="SUPFAM" id="SSF81653">
    <property type="entry name" value="Calcium ATPase, transduction domain A"/>
    <property type="match status" value="1"/>
</dbReference>
<feature type="transmembrane region" description="Helical" evidence="11">
    <location>
        <begin position="1561"/>
        <end position="1577"/>
    </location>
</feature>
<feature type="transmembrane region" description="Helical" evidence="11">
    <location>
        <begin position="1529"/>
        <end position="1549"/>
    </location>
</feature>
<feature type="transmembrane region" description="Helical" evidence="11">
    <location>
        <begin position="104"/>
        <end position="126"/>
    </location>
</feature>
<keyword evidence="3 11" id="KW-0812">Transmembrane</keyword>
<evidence type="ECO:0000256" key="8">
    <source>
        <dbReference type="ARBA" id="ARBA00022989"/>
    </source>
</evidence>
<reference evidence="12" key="2">
    <citation type="submission" date="2022-06" db="UniProtKB">
        <authorList>
            <consortium name="EnsemblMetazoa"/>
        </authorList>
    </citation>
    <scope>IDENTIFICATION</scope>
    <source>
        <strain evidence="12">PS312</strain>
    </source>
</reference>
<dbReference type="SUPFAM" id="SSF56784">
    <property type="entry name" value="HAD-like"/>
    <property type="match status" value="1"/>
</dbReference>
<reference evidence="13" key="1">
    <citation type="journal article" date="2008" name="Nat. Genet.">
        <title>The Pristionchus pacificus genome provides a unique perspective on nematode lifestyle and parasitism.</title>
        <authorList>
            <person name="Dieterich C."/>
            <person name="Clifton S.W."/>
            <person name="Schuster L.N."/>
            <person name="Chinwalla A."/>
            <person name="Delehaunty K."/>
            <person name="Dinkelacker I."/>
            <person name="Fulton L."/>
            <person name="Fulton R."/>
            <person name="Godfrey J."/>
            <person name="Minx P."/>
            <person name="Mitreva M."/>
            <person name="Roeseler W."/>
            <person name="Tian H."/>
            <person name="Witte H."/>
            <person name="Yang S.P."/>
            <person name="Wilson R.K."/>
            <person name="Sommer R.J."/>
        </authorList>
    </citation>
    <scope>NUCLEOTIDE SEQUENCE [LARGE SCALE GENOMIC DNA]</scope>
    <source>
        <strain evidence="13">PS312</strain>
    </source>
</reference>
<keyword evidence="9 11" id="KW-0472">Membrane</keyword>
<feature type="transmembrane region" description="Helical" evidence="11">
    <location>
        <begin position="20"/>
        <end position="38"/>
    </location>
</feature>
<keyword evidence="6" id="KW-0863">Zinc-finger</keyword>
<dbReference type="GO" id="GO:1902600">
    <property type="term" value="P:proton transmembrane transport"/>
    <property type="evidence" value="ECO:0000318"/>
    <property type="project" value="GO_Central"/>
</dbReference>
<evidence type="ECO:0000313" key="12">
    <source>
        <dbReference type="EnsemblMetazoa" id="PPA09161.1"/>
    </source>
</evidence>